<dbReference type="AlphaFoldDB" id="C6CD26"/>
<feature type="transmembrane region" description="Helical" evidence="8">
    <location>
        <begin position="231"/>
        <end position="250"/>
    </location>
</feature>
<organism evidence="9 10">
    <name type="scientific">Musicola paradisiaca (strain Ech703)</name>
    <name type="common">Dickeya paradisiaca</name>
    <name type="synonym">Dickeya dadantii</name>
    <dbReference type="NCBI Taxonomy" id="579405"/>
    <lineage>
        <taxon>Bacteria</taxon>
        <taxon>Pseudomonadati</taxon>
        <taxon>Pseudomonadota</taxon>
        <taxon>Gammaproteobacteria</taxon>
        <taxon>Enterobacterales</taxon>
        <taxon>Pectobacteriaceae</taxon>
        <taxon>Musicola</taxon>
    </lineage>
</organism>
<dbReference type="PRINTS" id="PR00173">
    <property type="entry name" value="EDTRNSPORT"/>
</dbReference>
<keyword evidence="3" id="KW-1003">Cell membrane</keyword>
<dbReference type="PANTHER" id="PTHR42865">
    <property type="entry name" value="PROTON/GLUTAMATE-ASPARTATE SYMPORTER"/>
    <property type="match status" value="1"/>
</dbReference>
<evidence type="ECO:0000313" key="10">
    <source>
        <dbReference type="Proteomes" id="UP000002734"/>
    </source>
</evidence>
<evidence type="ECO:0000256" key="7">
    <source>
        <dbReference type="ARBA" id="ARBA00023136"/>
    </source>
</evidence>
<evidence type="ECO:0000256" key="8">
    <source>
        <dbReference type="SAM" id="Phobius"/>
    </source>
</evidence>
<dbReference type="Proteomes" id="UP000002734">
    <property type="component" value="Chromosome"/>
</dbReference>
<dbReference type="SUPFAM" id="SSF118215">
    <property type="entry name" value="Proton glutamate symport protein"/>
    <property type="match status" value="1"/>
</dbReference>
<dbReference type="EMBL" id="CP001654">
    <property type="protein sequence ID" value="ACS85067.1"/>
    <property type="molecule type" value="Genomic_DNA"/>
</dbReference>
<feature type="transmembrane region" description="Helical" evidence="8">
    <location>
        <begin position="316"/>
        <end position="343"/>
    </location>
</feature>
<dbReference type="FunFam" id="1.10.3860.10:FF:000001">
    <property type="entry name" value="C4-dicarboxylate transport protein"/>
    <property type="match status" value="1"/>
</dbReference>
<evidence type="ECO:0000256" key="5">
    <source>
        <dbReference type="ARBA" id="ARBA00022847"/>
    </source>
</evidence>
<dbReference type="HOGENOM" id="CLU_019375_7_0_6"/>
<accession>C6CD26</accession>
<protein>
    <submittedName>
        <fullName evidence="9">Sodium:dicarboxylate symporter</fullName>
    </submittedName>
</protein>
<evidence type="ECO:0000256" key="6">
    <source>
        <dbReference type="ARBA" id="ARBA00022989"/>
    </source>
</evidence>
<dbReference type="RefSeq" id="WP_012764884.1">
    <property type="nucleotide sequence ID" value="NC_012880.1"/>
</dbReference>
<name>C6CD26_MUSP7</name>
<feature type="transmembrane region" description="Helical" evidence="8">
    <location>
        <begin position="48"/>
        <end position="71"/>
    </location>
</feature>
<evidence type="ECO:0000256" key="2">
    <source>
        <dbReference type="ARBA" id="ARBA00022448"/>
    </source>
</evidence>
<dbReference type="Gene3D" id="1.10.3860.10">
    <property type="entry name" value="Sodium:dicarboxylate symporter"/>
    <property type="match status" value="1"/>
</dbReference>
<feature type="transmembrane region" description="Helical" evidence="8">
    <location>
        <begin position="355"/>
        <end position="377"/>
    </location>
</feature>
<evidence type="ECO:0000256" key="3">
    <source>
        <dbReference type="ARBA" id="ARBA00022475"/>
    </source>
</evidence>
<proteinExistence type="predicted"/>
<feature type="transmembrane region" description="Helical" evidence="8">
    <location>
        <begin position="196"/>
        <end position="219"/>
    </location>
</feature>
<keyword evidence="4 8" id="KW-0812">Transmembrane</keyword>
<dbReference type="Pfam" id="PF00375">
    <property type="entry name" value="SDF"/>
    <property type="match status" value="1"/>
</dbReference>
<keyword evidence="5" id="KW-0769">Symport</keyword>
<feature type="transmembrane region" description="Helical" evidence="8">
    <location>
        <begin position="7"/>
        <end position="28"/>
    </location>
</feature>
<evidence type="ECO:0000313" key="9">
    <source>
        <dbReference type="EMBL" id="ACS85067.1"/>
    </source>
</evidence>
<keyword evidence="6 8" id="KW-1133">Transmembrane helix</keyword>
<dbReference type="KEGG" id="dda:Dd703_1265"/>
<reference evidence="9" key="1">
    <citation type="submission" date="2009-06" db="EMBL/GenBank/DDBJ databases">
        <title>Complete sequence of Dickeya dadantii Ech703.</title>
        <authorList>
            <consortium name="US DOE Joint Genome Institute"/>
            <person name="Lucas S."/>
            <person name="Copeland A."/>
            <person name="Lapidus A."/>
            <person name="Glavina del Rio T."/>
            <person name="Dalin E."/>
            <person name="Tice H."/>
            <person name="Bruce D."/>
            <person name="Goodwin L."/>
            <person name="Pitluck S."/>
            <person name="Chertkov O."/>
            <person name="Brettin T."/>
            <person name="Detter J.C."/>
            <person name="Han C."/>
            <person name="Larimer F."/>
            <person name="Land M."/>
            <person name="Hauser L."/>
            <person name="Kyrpides N."/>
            <person name="Mikhailova N."/>
            <person name="Balakrishnan V."/>
            <person name="Glasner J."/>
            <person name="Perna N.T."/>
        </authorList>
    </citation>
    <scope>NUCLEOTIDE SEQUENCE [LARGE SCALE GENOMIC DNA]</scope>
    <source>
        <strain evidence="9">Ech703</strain>
    </source>
</reference>
<dbReference type="GO" id="GO:0006835">
    <property type="term" value="P:dicarboxylic acid transport"/>
    <property type="evidence" value="ECO:0007669"/>
    <property type="project" value="TreeGrafter"/>
</dbReference>
<feature type="transmembrane region" description="Helical" evidence="8">
    <location>
        <begin position="83"/>
        <end position="105"/>
    </location>
</feature>
<evidence type="ECO:0000256" key="1">
    <source>
        <dbReference type="ARBA" id="ARBA00004651"/>
    </source>
</evidence>
<sequence>MQRQKLVIQIALAIILGILVGWACHQYLDGGRAKEVASYFNMITDIFLRLIKMIIAPLVFATLVSGLASMGNSSAVGRVGLKAMTWFITASFLSLLIGMCLANFFQPGVGMNLVATANHVTTGLNTDGFTLKNFISHIFPKSIVEAMANNEILQILVFSLFFGSALAYVKHHNKQANFILSTIEELAKVMFRVTDYVMALAPIAVFAAIASAITTQGLGLIYDFGKLIGEFYIGLALLWSVLFLVGYAFLGKSIAVLARLIREPTMLAFATASSESAYPKTMEALSRFGVPKKITSFVLPLGYSFNLDGSMMYQSFAILFIAQAYNIDLSLTQQILILLTLMITSKGMAGVARASVVVVAATLPMFSLPEAGILLILGIDQFLDMGRTATNVIGNSISTAVVASLEKGVTDDEDAEDLEETVVLQQASATQDA</sequence>
<dbReference type="GO" id="GO:0015293">
    <property type="term" value="F:symporter activity"/>
    <property type="evidence" value="ECO:0007669"/>
    <property type="project" value="UniProtKB-KW"/>
</dbReference>
<keyword evidence="7 8" id="KW-0472">Membrane</keyword>
<dbReference type="InterPro" id="IPR001991">
    <property type="entry name" value="Na-dicarboxylate_symporter"/>
</dbReference>
<dbReference type="GO" id="GO:0005886">
    <property type="term" value="C:plasma membrane"/>
    <property type="evidence" value="ECO:0007669"/>
    <property type="project" value="UniProtKB-SubCell"/>
</dbReference>
<gene>
    <name evidence="9" type="ordered locus">Dd703_1265</name>
</gene>
<dbReference type="STRING" id="579405.Dd703_1265"/>
<keyword evidence="2" id="KW-0813">Transport</keyword>
<dbReference type="InterPro" id="IPR036458">
    <property type="entry name" value="Na:dicarbo_symporter_sf"/>
</dbReference>
<comment type="subcellular location">
    <subcellularLocation>
        <location evidence="1">Cell membrane</location>
        <topology evidence="1">Multi-pass membrane protein</topology>
    </subcellularLocation>
</comment>
<keyword evidence="10" id="KW-1185">Reference proteome</keyword>
<dbReference type="eggNOG" id="COG1301">
    <property type="taxonomic scope" value="Bacteria"/>
</dbReference>
<dbReference type="PANTHER" id="PTHR42865:SF7">
    <property type="entry name" value="PROTON_GLUTAMATE-ASPARTATE SYMPORTER"/>
    <property type="match status" value="1"/>
</dbReference>
<evidence type="ECO:0000256" key="4">
    <source>
        <dbReference type="ARBA" id="ARBA00022692"/>
    </source>
</evidence>